<dbReference type="WBParaSite" id="PDA_v2.g2700.t1">
    <property type="protein sequence ID" value="PDA_v2.g2700.t1"/>
    <property type="gene ID" value="PDA_v2.g2700"/>
</dbReference>
<keyword evidence="2" id="KW-1185">Reference proteome</keyword>
<evidence type="ECO:0000256" key="1">
    <source>
        <dbReference type="SAM" id="MobiDB-lite"/>
    </source>
</evidence>
<feature type="compositionally biased region" description="Basic residues" evidence="1">
    <location>
        <begin position="42"/>
        <end position="53"/>
    </location>
</feature>
<reference evidence="3" key="1">
    <citation type="submission" date="2022-11" db="UniProtKB">
        <authorList>
            <consortium name="WormBaseParasite"/>
        </authorList>
    </citation>
    <scope>IDENTIFICATION</scope>
</reference>
<accession>A0A914QCG6</accession>
<feature type="region of interest" description="Disordered" evidence="1">
    <location>
        <begin position="1"/>
        <end position="55"/>
    </location>
</feature>
<name>A0A914QCG6_9BILA</name>
<evidence type="ECO:0000313" key="2">
    <source>
        <dbReference type="Proteomes" id="UP000887578"/>
    </source>
</evidence>
<sequence>MKNMIEKTNLDVPTAPKTSIKKKPNQKQQFQVESVPFETPSKRKNRRKNKSAKKISFQNGQVQKITGVDVNRLKAYNVSNKSLKRKIYGNANTTENKKPKTSKI</sequence>
<evidence type="ECO:0000313" key="3">
    <source>
        <dbReference type="WBParaSite" id="PDA_v2.g2700.t1"/>
    </source>
</evidence>
<dbReference type="Proteomes" id="UP000887578">
    <property type="component" value="Unplaced"/>
</dbReference>
<dbReference type="AlphaFoldDB" id="A0A914QCG6"/>
<proteinExistence type="predicted"/>
<organism evidence="2 3">
    <name type="scientific">Panagrolaimus davidi</name>
    <dbReference type="NCBI Taxonomy" id="227884"/>
    <lineage>
        <taxon>Eukaryota</taxon>
        <taxon>Metazoa</taxon>
        <taxon>Ecdysozoa</taxon>
        <taxon>Nematoda</taxon>
        <taxon>Chromadorea</taxon>
        <taxon>Rhabditida</taxon>
        <taxon>Tylenchina</taxon>
        <taxon>Panagrolaimomorpha</taxon>
        <taxon>Panagrolaimoidea</taxon>
        <taxon>Panagrolaimidae</taxon>
        <taxon>Panagrolaimus</taxon>
    </lineage>
</organism>
<protein>
    <submittedName>
        <fullName evidence="3">Uncharacterized protein</fullName>
    </submittedName>
</protein>